<dbReference type="InterPro" id="IPR009075">
    <property type="entry name" value="AcylCo_DH/oxidase_C"/>
</dbReference>
<evidence type="ECO:0000256" key="6">
    <source>
        <dbReference type="RuleBase" id="RU362125"/>
    </source>
</evidence>
<feature type="domain" description="Acyl-CoA dehydrogenase/oxidase C-terminal" evidence="7">
    <location>
        <begin position="230"/>
        <end position="376"/>
    </location>
</feature>
<dbReference type="Gene3D" id="2.40.110.10">
    <property type="entry name" value="Butyryl-CoA Dehydrogenase, subunit A, domain 2"/>
    <property type="match status" value="1"/>
</dbReference>
<sequence length="380" mass="41213">MDFMLSNQYQVIQNQAREFAQKELLPITIDNDEKSEFPMAQYKKLGEMGLLGLPYAKEYGGTGADYLAYAIAVEEISKVHASLGISYSVTTSLCAGSIYNGGTEEQKKKYLPDLLSGKKLGSFGLTEPNAGSDASNAETVAVKDGDSYILNGLKCFITNAPVADIFAVYAMTDKSKGVKGLSAFVVEKGTPGFSIGKIEDKCGIKSAQVAELVFENCRIPAENLLGGVEGKGFATAMKTLDGGRIGVAAQGLGIAKGAYDVAVDYMKKRVQFGKPLFKNQYLAFKMAELEVQIEQAQYLLYKAALDKSEGRPYSIPAAKAKLTCTDAAMHVTVEAIQMLGGNGYMKEYHLERMMRDAKITQIYEGTNEIQKLIISGNIFK</sequence>
<accession>A0A0L6ZBV6</accession>
<comment type="cofactor">
    <cofactor evidence="1 6">
        <name>FAD</name>
        <dbReference type="ChEBI" id="CHEBI:57692"/>
    </cofactor>
</comment>
<dbReference type="PIRSF" id="PIRSF016578">
    <property type="entry name" value="HsaA"/>
    <property type="match status" value="1"/>
</dbReference>
<evidence type="ECO:0000259" key="7">
    <source>
        <dbReference type="Pfam" id="PF00441"/>
    </source>
</evidence>
<dbReference type="Pfam" id="PF02770">
    <property type="entry name" value="Acyl-CoA_dh_M"/>
    <property type="match status" value="1"/>
</dbReference>
<reference evidence="11" key="1">
    <citation type="submission" date="2015-08" db="EMBL/GenBank/DDBJ databases">
        <title>Genome sequence of the strict anaerobe Clostridium homopropionicum LuHBu1 (DSM 5847T).</title>
        <authorList>
            <person name="Poehlein A."/>
            <person name="Beck M."/>
            <person name="Schiel-Bengelsdorf B."/>
            <person name="Bengelsdorf F.R."/>
            <person name="Daniel R."/>
            <person name="Duerre P."/>
        </authorList>
    </citation>
    <scope>NUCLEOTIDE SEQUENCE [LARGE SCALE GENOMIC DNA]</scope>
    <source>
        <strain evidence="11">DSM 5847</strain>
    </source>
</reference>
<dbReference type="FunFam" id="1.20.140.10:FF:000004">
    <property type="entry name" value="Acyl-CoA dehydrogenase FadE25"/>
    <property type="match status" value="1"/>
</dbReference>
<comment type="similarity">
    <text evidence="2 6">Belongs to the acyl-CoA dehydrogenase family.</text>
</comment>
<feature type="domain" description="Acyl-CoA oxidase/dehydrogenase middle" evidence="8">
    <location>
        <begin position="122"/>
        <end position="217"/>
    </location>
</feature>
<dbReference type="InterPro" id="IPR006089">
    <property type="entry name" value="Acyl-CoA_DH_CS"/>
</dbReference>
<evidence type="ECO:0000256" key="2">
    <source>
        <dbReference type="ARBA" id="ARBA00009347"/>
    </source>
</evidence>
<evidence type="ECO:0000256" key="3">
    <source>
        <dbReference type="ARBA" id="ARBA00022630"/>
    </source>
</evidence>
<dbReference type="EC" id="1.3.99.-" evidence="10"/>
<keyword evidence="5 6" id="KW-0560">Oxidoreductase</keyword>
<dbReference type="InterPro" id="IPR036250">
    <property type="entry name" value="AcylCo_DH-like_C"/>
</dbReference>
<evidence type="ECO:0000259" key="9">
    <source>
        <dbReference type="Pfam" id="PF02771"/>
    </source>
</evidence>
<dbReference type="PROSITE" id="PS00073">
    <property type="entry name" value="ACYL_COA_DH_2"/>
    <property type="match status" value="1"/>
</dbReference>
<evidence type="ECO:0000256" key="4">
    <source>
        <dbReference type="ARBA" id="ARBA00022827"/>
    </source>
</evidence>
<dbReference type="SUPFAM" id="SSF47203">
    <property type="entry name" value="Acyl-CoA dehydrogenase C-terminal domain-like"/>
    <property type="match status" value="1"/>
</dbReference>
<dbReference type="PANTHER" id="PTHR43884">
    <property type="entry name" value="ACYL-COA DEHYDROGENASE"/>
    <property type="match status" value="1"/>
</dbReference>
<organism evidence="10 11">
    <name type="scientific">Clostridium homopropionicum DSM 5847</name>
    <dbReference type="NCBI Taxonomy" id="1121318"/>
    <lineage>
        <taxon>Bacteria</taxon>
        <taxon>Bacillati</taxon>
        <taxon>Bacillota</taxon>
        <taxon>Clostridia</taxon>
        <taxon>Eubacteriales</taxon>
        <taxon>Clostridiaceae</taxon>
        <taxon>Clostridium</taxon>
    </lineage>
</organism>
<gene>
    <name evidence="10" type="primary">acdA_3</name>
    <name evidence="10" type="ORF">CLHOM_10390</name>
</gene>
<evidence type="ECO:0000256" key="5">
    <source>
        <dbReference type="ARBA" id="ARBA00023002"/>
    </source>
</evidence>
<dbReference type="InterPro" id="IPR006091">
    <property type="entry name" value="Acyl-CoA_Oxase/DH_mid-dom"/>
</dbReference>
<dbReference type="Gene3D" id="1.10.540.10">
    <property type="entry name" value="Acyl-CoA dehydrogenase/oxidase, N-terminal domain"/>
    <property type="match status" value="1"/>
</dbReference>
<evidence type="ECO:0000313" key="10">
    <source>
        <dbReference type="EMBL" id="KOA20451.1"/>
    </source>
</evidence>
<protein>
    <submittedName>
        <fullName evidence="10">Acyl-CoA dehydrogenase</fullName>
        <ecNumber evidence="10">1.3.99.-</ecNumber>
    </submittedName>
</protein>
<dbReference type="FunFam" id="1.10.540.10:FF:000002">
    <property type="entry name" value="Acyl-CoA dehydrogenase FadE19"/>
    <property type="match status" value="1"/>
</dbReference>
<dbReference type="Gene3D" id="1.20.140.10">
    <property type="entry name" value="Butyryl-CoA Dehydrogenase, subunit A, domain 3"/>
    <property type="match status" value="1"/>
</dbReference>
<dbReference type="FunFam" id="2.40.110.10:FF:000001">
    <property type="entry name" value="Acyl-CoA dehydrogenase, mitochondrial"/>
    <property type="match status" value="1"/>
</dbReference>
<evidence type="ECO:0000313" key="11">
    <source>
        <dbReference type="Proteomes" id="UP000037043"/>
    </source>
</evidence>
<dbReference type="Proteomes" id="UP000037043">
    <property type="component" value="Unassembled WGS sequence"/>
</dbReference>
<dbReference type="PANTHER" id="PTHR43884:SF12">
    <property type="entry name" value="ISOVALERYL-COA DEHYDROGENASE, MITOCHONDRIAL-RELATED"/>
    <property type="match status" value="1"/>
</dbReference>
<keyword evidence="3 6" id="KW-0285">Flavoprotein</keyword>
<evidence type="ECO:0000256" key="1">
    <source>
        <dbReference type="ARBA" id="ARBA00001974"/>
    </source>
</evidence>
<name>A0A0L6ZBV6_9CLOT</name>
<proteinExistence type="inferred from homology"/>
<dbReference type="STRING" id="36844.SAMN04488501_10844"/>
<dbReference type="InterPro" id="IPR013786">
    <property type="entry name" value="AcylCoA_DH/ox_N"/>
</dbReference>
<dbReference type="GO" id="GO:0003995">
    <property type="term" value="F:acyl-CoA dehydrogenase activity"/>
    <property type="evidence" value="ECO:0007669"/>
    <property type="project" value="InterPro"/>
</dbReference>
<dbReference type="RefSeq" id="WP_052220622.1">
    <property type="nucleotide sequence ID" value="NZ_LHUR01000013.1"/>
</dbReference>
<keyword evidence="11" id="KW-1185">Reference proteome</keyword>
<dbReference type="SUPFAM" id="SSF56645">
    <property type="entry name" value="Acyl-CoA dehydrogenase NM domain-like"/>
    <property type="match status" value="1"/>
</dbReference>
<dbReference type="InterPro" id="IPR009100">
    <property type="entry name" value="AcylCoA_DH/oxidase_NM_dom_sf"/>
</dbReference>
<dbReference type="EMBL" id="LHUR01000013">
    <property type="protein sequence ID" value="KOA20451.1"/>
    <property type="molecule type" value="Genomic_DNA"/>
</dbReference>
<feature type="domain" description="Acyl-CoA dehydrogenase/oxidase N-terminal" evidence="9">
    <location>
        <begin position="9"/>
        <end position="118"/>
    </location>
</feature>
<evidence type="ECO:0000259" key="8">
    <source>
        <dbReference type="Pfam" id="PF02770"/>
    </source>
</evidence>
<dbReference type="Pfam" id="PF00441">
    <property type="entry name" value="Acyl-CoA_dh_1"/>
    <property type="match status" value="1"/>
</dbReference>
<dbReference type="Pfam" id="PF02771">
    <property type="entry name" value="Acyl-CoA_dh_N"/>
    <property type="match status" value="1"/>
</dbReference>
<comment type="caution">
    <text evidence="10">The sequence shown here is derived from an EMBL/GenBank/DDBJ whole genome shotgun (WGS) entry which is preliminary data.</text>
</comment>
<dbReference type="InterPro" id="IPR046373">
    <property type="entry name" value="Acyl-CoA_Oxase/DH_mid-dom_sf"/>
</dbReference>
<keyword evidence="4 6" id="KW-0274">FAD</keyword>
<dbReference type="InterPro" id="IPR037069">
    <property type="entry name" value="AcylCoA_DH/ox_N_sf"/>
</dbReference>
<dbReference type="PATRIC" id="fig|1121318.3.peg.1047"/>
<dbReference type="AlphaFoldDB" id="A0A0L6ZBV6"/>
<dbReference type="GO" id="GO:0050660">
    <property type="term" value="F:flavin adenine dinucleotide binding"/>
    <property type="evidence" value="ECO:0007669"/>
    <property type="project" value="InterPro"/>
</dbReference>